<evidence type="ECO:0000259" key="3">
    <source>
        <dbReference type="PROSITE" id="PS51160"/>
    </source>
</evidence>
<dbReference type="AlphaFoldDB" id="A0A7S1G178"/>
<name>A0A7S1G178_9STRA</name>
<proteinExistence type="inferred from homology"/>
<feature type="domain" description="Acylphosphatase-like" evidence="3">
    <location>
        <begin position="91"/>
        <end position="182"/>
    </location>
</feature>
<dbReference type="InterPro" id="IPR036046">
    <property type="entry name" value="Acylphosphatase-like_dom_sf"/>
</dbReference>
<evidence type="ECO:0000313" key="4">
    <source>
        <dbReference type="EMBL" id="CAD8903771.1"/>
    </source>
</evidence>
<organism evidence="4">
    <name type="scientific">Corethron hystrix</name>
    <dbReference type="NCBI Taxonomy" id="216773"/>
    <lineage>
        <taxon>Eukaryota</taxon>
        <taxon>Sar</taxon>
        <taxon>Stramenopiles</taxon>
        <taxon>Ochrophyta</taxon>
        <taxon>Bacillariophyta</taxon>
        <taxon>Coscinodiscophyceae</taxon>
        <taxon>Corethrophycidae</taxon>
        <taxon>Corethrales</taxon>
        <taxon>Corethraceae</taxon>
        <taxon>Corethron</taxon>
    </lineage>
</organism>
<dbReference type="Gene3D" id="3.30.70.100">
    <property type="match status" value="1"/>
</dbReference>
<evidence type="ECO:0000256" key="1">
    <source>
        <dbReference type="PROSITE-ProRule" id="PRU00520"/>
    </source>
</evidence>
<dbReference type="SUPFAM" id="SSF54975">
    <property type="entry name" value="Acylphosphatase/BLUF domain-like"/>
    <property type="match status" value="1"/>
</dbReference>
<dbReference type="EMBL" id="HBFR01042382">
    <property type="protein sequence ID" value="CAD8903771.1"/>
    <property type="molecule type" value="Transcribed_RNA"/>
</dbReference>
<reference evidence="4" key="1">
    <citation type="submission" date="2021-01" db="EMBL/GenBank/DDBJ databases">
        <authorList>
            <person name="Corre E."/>
            <person name="Pelletier E."/>
            <person name="Niang G."/>
            <person name="Scheremetjew M."/>
            <person name="Finn R."/>
            <person name="Kale V."/>
            <person name="Holt S."/>
            <person name="Cochrane G."/>
            <person name="Meng A."/>
            <person name="Brown T."/>
            <person name="Cohen L."/>
        </authorList>
    </citation>
    <scope>NUCLEOTIDE SEQUENCE</scope>
    <source>
        <strain evidence="4">308</strain>
    </source>
</reference>
<protein>
    <recommendedName>
        <fullName evidence="3">Acylphosphatase-like domain-containing protein</fullName>
    </recommendedName>
</protein>
<evidence type="ECO:0000256" key="2">
    <source>
        <dbReference type="RuleBase" id="RU004168"/>
    </source>
</evidence>
<dbReference type="Pfam" id="PF00708">
    <property type="entry name" value="Acylphosphatase"/>
    <property type="match status" value="1"/>
</dbReference>
<dbReference type="PROSITE" id="PS51160">
    <property type="entry name" value="ACYLPHOSPHATASE_3"/>
    <property type="match status" value="1"/>
</dbReference>
<dbReference type="InterPro" id="IPR001792">
    <property type="entry name" value="Acylphosphatase-like_dom"/>
</dbReference>
<accession>A0A7S1G178</accession>
<sequence>MKYKNKMTTSASRLSSSATCRLAVVSYLVATASSFSVLIERTNLLPSSAVAFSTTARSTCFVPKRPLQMSSPDSDGESFDLSKLGDEDFVALKLIVSGNIGGYYRACIKNEAERFRGLGGSMTDTDEDGKAEINVEGPKKKVEGFCRWAKKKDSVGLSQVVNVEDLEYGPATGLYEGFYLHME</sequence>
<comment type="similarity">
    <text evidence="2">Belongs to the acylphosphatase family.</text>
</comment>
<gene>
    <name evidence="4" type="ORF">CHYS00102_LOCUS30991</name>
</gene>
<comment type="caution">
    <text evidence="1">Lacks conserved residue(s) required for the propagation of feature annotation.</text>
</comment>